<proteinExistence type="predicted"/>
<organism evidence="1 2">
    <name type="scientific">Caerostris extrusa</name>
    <name type="common">Bark spider</name>
    <name type="synonym">Caerostris bankana</name>
    <dbReference type="NCBI Taxonomy" id="172846"/>
    <lineage>
        <taxon>Eukaryota</taxon>
        <taxon>Metazoa</taxon>
        <taxon>Ecdysozoa</taxon>
        <taxon>Arthropoda</taxon>
        <taxon>Chelicerata</taxon>
        <taxon>Arachnida</taxon>
        <taxon>Araneae</taxon>
        <taxon>Araneomorphae</taxon>
        <taxon>Entelegynae</taxon>
        <taxon>Araneoidea</taxon>
        <taxon>Araneidae</taxon>
        <taxon>Caerostris</taxon>
    </lineage>
</organism>
<protein>
    <submittedName>
        <fullName evidence="1">Uncharacterized protein</fullName>
    </submittedName>
</protein>
<dbReference type="EMBL" id="BPLR01009051">
    <property type="protein sequence ID" value="GIY29301.1"/>
    <property type="molecule type" value="Genomic_DNA"/>
</dbReference>
<dbReference type="Proteomes" id="UP001054945">
    <property type="component" value="Unassembled WGS sequence"/>
</dbReference>
<gene>
    <name evidence="1" type="primary">AVEN_161702_1</name>
    <name evidence="1" type="ORF">CEXT_292811</name>
</gene>
<sequence>MTRILDNRMNNMDNRMVDTTAKEVMLIVEESISFVLKYYNLTWNPPYTIEELVRDCKNLYFTPGLGKAIVHHCLVRNALERGQLSGFQLRRWIQMSLPRAKAYMKLHFKSYLITPTRDEFYENLYILSFAGYLCVYAIKNKKYSFPFHVAVEIARAMYTFKRSSNYYWGTCARSRIYNHMHKQIHDESEDDGFETGNEGD</sequence>
<accession>A0AAV4S886</accession>
<evidence type="ECO:0000313" key="1">
    <source>
        <dbReference type="EMBL" id="GIY29301.1"/>
    </source>
</evidence>
<comment type="caution">
    <text evidence="1">The sequence shown here is derived from an EMBL/GenBank/DDBJ whole genome shotgun (WGS) entry which is preliminary data.</text>
</comment>
<evidence type="ECO:0000313" key="2">
    <source>
        <dbReference type="Proteomes" id="UP001054945"/>
    </source>
</evidence>
<reference evidence="1 2" key="1">
    <citation type="submission" date="2021-06" db="EMBL/GenBank/DDBJ databases">
        <title>Caerostris extrusa draft genome.</title>
        <authorList>
            <person name="Kono N."/>
            <person name="Arakawa K."/>
        </authorList>
    </citation>
    <scope>NUCLEOTIDE SEQUENCE [LARGE SCALE GENOMIC DNA]</scope>
</reference>
<keyword evidence="2" id="KW-1185">Reference proteome</keyword>
<name>A0AAV4S886_CAEEX</name>
<dbReference type="AlphaFoldDB" id="A0AAV4S886"/>